<dbReference type="SUPFAM" id="SSF56925">
    <property type="entry name" value="OMPA-like"/>
    <property type="match status" value="1"/>
</dbReference>
<keyword evidence="5" id="KW-1185">Reference proteome</keyword>
<protein>
    <submittedName>
        <fullName evidence="4">Porin family protein</fullName>
    </submittedName>
</protein>
<dbReference type="InterPro" id="IPR027385">
    <property type="entry name" value="Beta-barrel_OMP"/>
</dbReference>
<evidence type="ECO:0000313" key="5">
    <source>
        <dbReference type="Proteomes" id="UP001301140"/>
    </source>
</evidence>
<comment type="caution">
    <text evidence="4">The sequence shown here is derived from an EMBL/GenBank/DDBJ whole genome shotgun (WGS) entry which is preliminary data.</text>
</comment>
<dbReference type="AlphaFoldDB" id="A0AAP4D577"/>
<dbReference type="RefSeq" id="WP_327789180.1">
    <property type="nucleotide sequence ID" value="NZ_JARGEQ010000092.1"/>
</dbReference>
<keyword evidence="1 2" id="KW-0732">Signal</keyword>
<dbReference type="Gene3D" id="2.40.160.20">
    <property type="match status" value="1"/>
</dbReference>
<name>A0AAP4D577_9PROT</name>
<sequence>MRLALLAATACSLAVTSVSIAASAAEPGPYLSFAAVWLRISDTDADQLSITYDTGFAVQGAGGYRFNDWLRAELELGYGRAEVRSLEGPDITLDFEGEGEAFAAAVNGFIDWPLDGKVQPYVGAGIGIAHTRLNDPAILSPRGRIELEDDRSTNLLLQGEVGLSVAITESFAFVPSWRYLRIANGNNGVDDTKAHLFRAGLRYSF</sequence>
<feature type="signal peptide" evidence="2">
    <location>
        <begin position="1"/>
        <end position="21"/>
    </location>
</feature>
<evidence type="ECO:0000259" key="3">
    <source>
        <dbReference type="Pfam" id="PF13505"/>
    </source>
</evidence>
<reference evidence="4 5" key="1">
    <citation type="submission" date="2023-03" db="EMBL/GenBank/DDBJ databases">
        <title>YIM 152171 draft genome.</title>
        <authorList>
            <person name="Yang Z."/>
        </authorList>
    </citation>
    <scope>NUCLEOTIDE SEQUENCE [LARGE SCALE GENOMIC DNA]</scope>
    <source>
        <strain evidence="4 5">YIM 152171</strain>
    </source>
</reference>
<feature type="chain" id="PRO_5042891995" evidence="2">
    <location>
        <begin position="22"/>
        <end position="205"/>
    </location>
</feature>
<proteinExistence type="predicted"/>
<dbReference type="EMBL" id="JARGEQ010000092">
    <property type="protein sequence ID" value="MDF1586762.1"/>
    <property type="molecule type" value="Genomic_DNA"/>
</dbReference>
<dbReference type="Pfam" id="PF13505">
    <property type="entry name" value="OMP_b-brl"/>
    <property type="match status" value="1"/>
</dbReference>
<dbReference type="InterPro" id="IPR011250">
    <property type="entry name" value="OMP/PagP_B-barrel"/>
</dbReference>
<accession>A0AAP4D577</accession>
<evidence type="ECO:0000256" key="1">
    <source>
        <dbReference type="ARBA" id="ARBA00022729"/>
    </source>
</evidence>
<feature type="domain" description="Outer membrane protein beta-barrel" evidence="3">
    <location>
        <begin position="10"/>
        <end position="205"/>
    </location>
</feature>
<organism evidence="4 5">
    <name type="scientific">Marinimicrococcus flavescens</name>
    <dbReference type="NCBI Taxonomy" id="3031815"/>
    <lineage>
        <taxon>Bacteria</taxon>
        <taxon>Pseudomonadati</taxon>
        <taxon>Pseudomonadota</taxon>
        <taxon>Alphaproteobacteria</taxon>
        <taxon>Geminicoccales</taxon>
        <taxon>Geminicoccaceae</taxon>
        <taxon>Marinimicrococcus</taxon>
    </lineage>
</organism>
<evidence type="ECO:0000256" key="2">
    <source>
        <dbReference type="SAM" id="SignalP"/>
    </source>
</evidence>
<gene>
    <name evidence="4" type="ORF">PZ740_10255</name>
</gene>
<evidence type="ECO:0000313" key="4">
    <source>
        <dbReference type="EMBL" id="MDF1586762.1"/>
    </source>
</evidence>
<dbReference type="Proteomes" id="UP001301140">
    <property type="component" value="Unassembled WGS sequence"/>
</dbReference>